<protein>
    <recommendedName>
        <fullName evidence="9">Cytochrome P450</fullName>
    </recommendedName>
</protein>
<dbReference type="InterPro" id="IPR001128">
    <property type="entry name" value="Cyt_P450"/>
</dbReference>
<evidence type="ECO:0000256" key="6">
    <source>
        <dbReference type="SAM" id="Phobius"/>
    </source>
</evidence>
<dbReference type="EnsemblPlants" id="Kaladp0011s0320.1.v1.1">
    <property type="protein sequence ID" value="Kaladp0011s0320.1.v1.1"/>
    <property type="gene ID" value="Kaladp0011s0320.v1.1"/>
</dbReference>
<organism evidence="7 8">
    <name type="scientific">Kalanchoe fedtschenkoi</name>
    <name type="common">Lavender scallops</name>
    <name type="synonym">South American air plant</name>
    <dbReference type="NCBI Taxonomy" id="63787"/>
    <lineage>
        <taxon>Eukaryota</taxon>
        <taxon>Viridiplantae</taxon>
        <taxon>Streptophyta</taxon>
        <taxon>Embryophyta</taxon>
        <taxon>Tracheophyta</taxon>
        <taxon>Spermatophyta</taxon>
        <taxon>Magnoliopsida</taxon>
        <taxon>eudicotyledons</taxon>
        <taxon>Gunneridae</taxon>
        <taxon>Pentapetalae</taxon>
        <taxon>Saxifragales</taxon>
        <taxon>Crassulaceae</taxon>
        <taxon>Kalanchoe</taxon>
    </lineage>
</organism>
<keyword evidence="4 5" id="KW-0349">Heme</keyword>
<keyword evidence="2 4" id="KW-0479">Metal-binding</keyword>
<evidence type="ECO:0008006" key="9">
    <source>
        <dbReference type="Google" id="ProtNLM"/>
    </source>
</evidence>
<keyword evidence="5" id="KW-0503">Monooxygenase</keyword>
<dbReference type="Gramene" id="Kaladp0011s0320.1.v1.1">
    <property type="protein sequence ID" value="Kaladp0011s0320.1.v1.1"/>
    <property type="gene ID" value="Kaladp0011s0320.v1.1"/>
</dbReference>
<dbReference type="PRINTS" id="PR00463">
    <property type="entry name" value="EP450I"/>
</dbReference>
<name>A0A7N0RGR4_KALFE</name>
<proteinExistence type="inferred from homology"/>
<evidence type="ECO:0000256" key="1">
    <source>
        <dbReference type="ARBA" id="ARBA00010617"/>
    </source>
</evidence>
<dbReference type="InterPro" id="IPR017972">
    <property type="entry name" value="Cyt_P450_CS"/>
</dbReference>
<keyword evidence="6" id="KW-0472">Membrane</keyword>
<dbReference type="InterPro" id="IPR036396">
    <property type="entry name" value="Cyt_P450_sf"/>
</dbReference>
<sequence length="515" mass="57688">MATGSTLIESLSQTANPTILVCTLLCSLALLLFWIRSAGRSRLPPSPWRLPIIGNLHQLTDLPHKGLYALSQKYGPIMLMRFGSVPFCVISSGELAREVTKTHDAVFSDRAATKASRMLFPGGDDLLFAPENKFWRLTKKLCVSELLNVRRVQSFQTIRVEEVARMVETIRSSNRCEIDLSNLFLQLSSAVFSRVVLGVTGKNDVKGSLSVQGIQAISEISSFEDFVPALSWVDRLTGLHTRLQKTSQSIHAFLDQIIEHRAEILRSGNGGDEAQRSDEKCFVDIILELKQKDMIDLNLTHSDIRSILVDMFIAGLGAYAMIMEWAMTLLAKNPKMMKRVQDEVRGIVGRKSEIHKQDTDRMEYMKCVIKETLRLHAPALTVRQASRAVTVGGFELPAKVTALINIYAIHRDPKAWVRPLEFLPERFMNTSYNFKGQDEVYFPFGMGRRICPGIDLAVAELDYALANVLCWFDWELPEGVAPDDIDMRGTSSVTSRKLLPLRLVPVAIPTPPPST</sequence>
<keyword evidence="5" id="KW-0560">Oxidoreductase</keyword>
<comment type="similarity">
    <text evidence="1 5">Belongs to the cytochrome P450 family.</text>
</comment>
<reference evidence="7" key="1">
    <citation type="submission" date="2021-01" db="UniProtKB">
        <authorList>
            <consortium name="EnsemblPlants"/>
        </authorList>
    </citation>
    <scope>IDENTIFICATION</scope>
</reference>
<evidence type="ECO:0000256" key="2">
    <source>
        <dbReference type="ARBA" id="ARBA00022723"/>
    </source>
</evidence>
<keyword evidence="8" id="KW-1185">Reference proteome</keyword>
<evidence type="ECO:0000256" key="4">
    <source>
        <dbReference type="PIRSR" id="PIRSR602401-1"/>
    </source>
</evidence>
<evidence type="ECO:0000313" key="8">
    <source>
        <dbReference type="Proteomes" id="UP000594263"/>
    </source>
</evidence>
<evidence type="ECO:0000313" key="7">
    <source>
        <dbReference type="EnsemblPlants" id="Kaladp0011s0320.1.v1.1"/>
    </source>
</evidence>
<dbReference type="OMA" id="HAIHHER"/>
<dbReference type="Gene3D" id="1.10.630.10">
    <property type="entry name" value="Cytochrome P450"/>
    <property type="match status" value="1"/>
</dbReference>
<feature type="transmembrane region" description="Helical" evidence="6">
    <location>
        <begin position="15"/>
        <end position="35"/>
    </location>
</feature>
<keyword evidence="3 4" id="KW-0408">Iron</keyword>
<keyword evidence="6" id="KW-1133">Transmembrane helix</keyword>
<keyword evidence="6" id="KW-0812">Transmembrane</keyword>
<evidence type="ECO:0000256" key="3">
    <source>
        <dbReference type="ARBA" id="ARBA00023004"/>
    </source>
</evidence>
<dbReference type="PROSITE" id="PS00086">
    <property type="entry name" value="CYTOCHROME_P450"/>
    <property type="match status" value="1"/>
</dbReference>
<comment type="cofactor">
    <cofactor evidence="4">
        <name>heme</name>
        <dbReference type="ChEBI" id="CHEBI:30413"/>
    </cofactor>
</comment>
<dbReference type="GO" id="GO:0020037">
    <property type="term" value="F:heme binding"/>
    <property type="evidence" value="ECO:0007669"/>
    <property type="project" value="InterPro"/>
</dbReference>
<accession>A0A7N0RGR4</accession>
<dbReference type="AlphaFoldDB" id="A0A7N0RGR4"/>
<dbReference type="GO" id="GO:0004497">
    <property type="term" value="F:monooxygenase activity"/>
    <property type="evidence" value="ECO:0007669"/>
    <property type="project" value="UniProtKB-KW"/>
</dbReference>
<dbReference type="Proteomes" id="UP000594263">
    <property type="component" value="Unplaced"/>
</dbReference>
<dbReference type="Pfam" id="PF00067">
    <property type="entry name" value="p450"/>
    <property type="match status" value="1"/>
</dbReference>
<evidence type="ECO:0000256" key="5">
    <source>
        <dbReference type="RuleBase" id="RU000461"/>
    </source>
</evidence>
<dbReference type="GO" id="GO:0016705">
    <property type="term" value="F:oxidoreductase activity, acting on paired donors, with incorporation or reduction of molecular oxygen"/>
    <property type="evidence" value="ECO:0007669"/>
    <property type="project" value="InterPro"/>
</dbReference>
<dbReference type="InterPro" id="IPR002401">
    <property type="entry name" value="Cyt_P450_E_grp-I"/>
</dbReference>
<dbReference type="PANTHER" id="PTHR47955">
    <property type="entry name" value="CYTOCHROME P450 FAMILY 71 PROTEIN"/>
    <property type="match status" value="1"/>
</dbReference>
<feature type="transmembrane region" description="Helical" evidence="6">
    <location>
        <begin position="307"/>
        <end position="331"/>
    </location>
</feature>
<dbReference type="SUPFAM" id="SSF48264">
    <property type="entry name" value="Cytochrome P450"/>
    <property type="match status" value="1"/>
</dbReference>
<dbReference type="PANTHER" id="PTHR47955:SF18">
    <property type="entry name" value="CYTOCHROME P450 71A1-LIKE"/>
    <property type="match status" value="1"/>
</dbReference>
<dbReference type="GO" id="GO:0005506">
    <property type="term" value="F:iron ion binding"/>
    <property type="evidence" value="ECO:0007669"/>
    <property type="project" value="InterPro"/>
</dbReference>
<feature type="binding site" description="axial binding residue" evidence="4">
    <location>
        <position position="451"/>
    </location>
    <ligand>
        <name>heme</name>
        <dbReference type="ChEBI" id="CHEBI:30413"/>
    </ligand>
    <ligandPart>
        <name>Fe</name>
        <dbReference type="ChEBI" id="CHEBI:18248"/>
    </ligandPart>
</feature>
<dbReference type="PRINTS" id="PR00385">
    <property type="entry name" value="P450"/>
</dbReference>